<evidence type="ECO:0000256" key="4">
    <source>
        <dbReference type="ARBA" id="ARBA00004752"/>
    </source>
</evidence>
<evidence type="ECO:0000256" key="8">
    <source>
        <dbReference type="ARBA" id="ARBA00022618"/>
    </source>
</evidence>
<evidence type="ECO:0000256" key="3">
    <source>
        <dbReference type="ARBA" id="ARBA00004496"/>
    </source>
</evidence>
<comment type="similarity">
    <text evidence="19">Belongs to the MurB family.</text>
</comment>
<dbReference type="GO" id="GO:0005829">
    <property type="term" value="C:cytosol"/>
    <property type="evidence" value="ECO:0007669"/>
    <property type="project" value="TreeGrafter"/>
</dbReference>
<evidence type="ECO:0000256" key="13">
    <source>
        <dbReference type="ARBA" id="ARBA00022984"/>
    </source>
</evidence>
<keyword evidence="7 19" id="KW-0963">Cytoplasm</keyword>
<keyword evidence="14 19" id="KW-0560">Oxidoreductase</keyword>
<evidence type="ECO:0000256" key="7">
    <source>
        <dbReference type="ARBA" id="ARBA00022490"/>
    </source>
</evidence>
<proteinExistence type="inferred from homology"/>
<evidence type="ECO:0000256" key="5">
    <source>
        <dbReference type="ARBA" id="ARBA00012518"/>
    </source>
</evidence>
<dbReference type="RefSeq" id="WP_147136899.1">
    <property type="nucleotide sequence ID" value="NZ_VOSC01000030.1"/>
</dbReference>
<dbReference type="InterPro" id="IPR036635">
    <property type="entry name" value="MurB_C_sf"/>
</dbReference>
<dbReference type="Pfam" id="PF01565">
    <property type="entry name" value="FAD_binding_4"/>
    <property type="match status" value="1"/>
</dbReference>
<feature type="active site" evidence="19">
    <location>
        <position position="162"/>
    </location>
</feature>
<dbReference type="Gene3D" id="3.90.78.10">
    <property type="entry name" value="UDP-N-acetylenolpyruvoylglucosamine reductase, C-terminal domain"/>
    <property type="match status" value="1"/>
</dbReference>
<comment type="pathway">
    <text evidence="4 19">Cell wall biogenesis; peptidoglycan biosynthesis.</text>
</comment>
<dbReference type="EC" id="1.3.1.98" evidence="5 19"/>
<sequence>MHIKQNISLKPYNTFGIDVKAKHFTAVSNTNELIHVLKQENYPNKLLLGGGSNMLLTQNFNGLVIHVNIQGIEVVCEDANFVTVKANAGTNWHEFVLWCLNNNYGGIENLSLIPGHVGTAPIQNIGAYGVELKDVFVSCETISIKNQTLKVFKKEDCNFGYRNSVFKQEEKGKHVITSVTFKLTKQKHTLNTNYGAITSALENMGVTNPTIQDVSKAVISIRESKLPNPKIIGNSGSFFKNPVISVTHYNTLKHNFENIPSYPVSNTHVKVPAGWLIEQAGFKGKRFGNYGVHKNQALVLVNYGNAKGNDILKLSKIIQETVKRLFDISIEAEVNIL</sequence>
<feature type="domain" description="FAD-binding PCMH-type" evidence="20">
    <location>
        <begin position="17"/>
        <end position="186"/>
    </location>
</feature>
<dbReference type="SUPFAM" id="SSF56176">
    <property type="entry name" value="FAD-binding/transporter-associated domain-like"/>
    <property type="match status" value="1"/>
</dbReference>
<dbReference type="GO" id="GO:0008360">
    <property type="term" value="P:regulation of cell shape"/>
    <property type="evidence" value="ECO:0007669"/>
    <property type="project" value="UniProtKB-KW"/>
</dbReference>
<feature type="active site" description="Proton donor" evidence="19">
    <location>
        <position position="237"/>
    </location>
</feature>
<dbReference type="InterPro" id="IPR006094">
    <property type="entry name" value="Oxid_FAD_bind_N"/>
</dbReference>
<keyword evidence="8 19" id="KW-0132">Cell division</keyword>
<dbReference type="InterPro" id="IPR016166">
    <property type="entry name" value="FAD-bd_PCMH"/>
</dbReference>
<name>A0A5C7AGL8_9FLAO</name>
<evidence type="ECO:0000256" key="18">
    <source>
        <dbReference type="ARBA" id="ARBA00048914"/>
    </source>
</evidence>
<dbReference type="SUPFAM" id="SSF56194">
    <property type="entry name" value="Uridine diphospho-N-Acetylenolpyruvylglucosamine reductase, MurB, C-terminal domain"/>
    <property type="match status" value="1"/>
</dbReference>
<evidence type="ECO:0000256" key="14">
    <source>
        <dbReference type="ARBA" id="ARBA00023002"/>
    </source>
</evidence>
<dbReference type="InterPro" id="IPR016169">
    <property type="entry name" value="FAD-bd_PCMH_sub2"/>
</dbReference>
<keyword evidence="9 19" id="KW-0285">Flavoprotein</keyword>
<dbReference type="InterPro" id="IPR003170">
    <property type="entry name" value="MurB"/>
</dbReference>
<dbReference type="InterPro" id="IPR036318">
    <property type="entry name" value="FAD-bd_PCMH-like_sf"/>
</dbReference>
<dbReference type="GO" id="GO:0071555">
    <property type="term" value="P:cell wall organization"/>
    <property type="evidence" value="ECO:0007669"/>
    <property type="project" value="UniProtKB-KW"/>
</dbReference>
<evidence type="ECO:0000313" key="21">
    <source>
        <dbReference type="EMBL" id="TXE07134.1"/>
    </source>
</evidence>
<comment type="subcellular location">
    <subcellularLocation>
        <location evidence="3 19">Cytoplasm</location>
    </subcellularLocation>
</comment>
<dbReference type="PANTHER" id="PTHR21071">
    <property type="entry name" value="UDP-N-ACETYLENOLPYRUVOYLGLUCOSAMINE REDUCTASE"/>
    <property type="match status" value="1"/>
</dbReference>
<reference evidence="22" key="1">
    <citation type="submission" date="2019-08" db="EMBL/GenBank/DDBJ databases">
        <title>Seonamhaeicola sediminis sp. nov., isolated from marine sediment.</title>
        <authorList>
            <person name="Cao W.R."/>
        </authorList>
    </citation>
    <scope>NUCLEOTIDE SEQUENCE [LARGE SCALE GENOMIC DNA]</scope>
    <source>
        <strain evidence="22">Gy8</strain>
    </source>
</reference>
<evidence type="ECO:0000256" key="16">
    <source>
        <dbReference type="ARBA" id="ARBA00023316"/>
    </source>
</evidence>
<organism evidence="21 22">
    <name type="scientific">Seonamhaeicola algicola</name>
    <dbReference type="NCBI Taxonomy" id="1719036"/>
    <lineage>
        <taxon>Bacteria</taxon>
        <taxon>Pseudomonadati</taxon>
        <taxon>Bacteroidota</taxon>
        <taxon>Flavobacteriia</taxon>
        <taxon>Flavobacteriales</taxon>
        <taxon>Flavobacteriaceae</taxon>
    </lineage>
</organism>
<evidence type="ECO:0000256" key="19">
    <source>
        <dbReference type="HAMAP-Rule" id="MF_00037"/>
    </source>
</evidence>
<dbReference type="GO" id="GO:0071949">
    <property type="term" value="F:FAD binding"/>
    <property type="evidence" value="ECO:0007669"/>
    <property type="project" value="InterPro"/>
</dbReference>
<dbReference type="PROSITE" id="PS51387">
    <property type="entry name" value="FAD_PCMH"/>
    <property type="match status" value="1"/>
</dbReference>
<dbReference type="GO" id="GO:0008762">
    <property type="term" value="F:UDP-N-acetylmuramate dehydrogenase activity"/>
    <property type="evidence" value="ECO:0007669"/>
    <property type="project" value="UniProtKB-UniRule"/>
</dbReference>
<evidence type="ECO:0000256" key="10">
    <source>
        <dbReference type="ARBA" id="ARBA00022827"/>
    </source>
</evidence>
<dbReference type="InterPro" id="IPR011601">
    <property type="entry name" value="MurB_C"/>
</dbReference>
<keyword evidence="16 19" id="KW-0961">Cell wall biogenesis/degradation</keyword>
<comment type="catalytic activity">
    <reaction evidence="18 19">
        <text>UDP-N-acetyl-alpha-D-muramate + NADP(+) = UDP-N-acetyl-3-O-(1-carboxyvinyl)-alpha-D-glucosamine + NADPH + H(+)</text>
        <dbReference type="Rhea" id="RHEA:12248"/>
        <dbReference type="ChEBI" id="CHEBI:15378"/>
        <dbReference type="ChEBI" id="CHEBI:57783"/>
        <dbReference type="ChEBI" id="CHEBI:58349"/>
        <dbReference type="ChEBI" id="CHEBI:68483"/>
        <dbReference type="ChEBI" id="CHEBI:70757"/>
        <dbReference type="EC" id="1.3.1.98"/>
    </reaction>
</comment>
<protein>
    <recommendedName>
        <fullName evidence="6 19">UDP-N-acetylenolpyruvoylglucosamine reductase</fullName>
        <ecNumber evidence="5 19">1.3.1.98</ecNumber>
    </recommendedName>
    <alternativeName>
        <fullName evidence="17 19">UDP-N-acetylmuramate dehydrogenase</fullName>
    </alternativeName>
</protein>
<evidence type="ECO:0000256" key="6">
    <source>
        <dbReference type="ARBA" id="ARBA00015188"/>
    </source>
</evidence>
<gene>
    <name evidence="19 21" type="primary">murB</name>
    <name evidence="21" type="ORF">FUA26_12985</name>
</gene>
<evidence type="ECO:0000256" key="12">
    <source>
        <dbReference type="ARBA" id="ARBA00022960"/>
    </source>
</evidence>
<dbReference type="InterPro" id="IPR016167">
    <property type="entry name" value="FAD-bd_PCMH_sub1"/>
</dbReference>
<dbReference type="OrthoDB" id="9804753at2"/>
<dbReference type="Gene3D" id="3.30.465.10">
    <property type="match status" value="1"/>
</dbReference>
<evidence type="ECO:0000259" key="20">
    <source>
        <dbReference type="PROSITE" id="PS51387"/>
    </source>
</evidence>
<evidence type="ECO:0000256" key="17">
    <source>
        <dbReference type="ARBA" id="ARBA00031026"/>
    </source>
</evidence>
<evidence type="ECO:0000256" key="11">
    <source>
        <dbReference type="ARBA" id="ARBA00022857"/>
    </source>
</evidence>
<dbReference type="NCBIfam" id="TIGR00179">
    <property type="entry name" value="murB"/>
    <property type="match status" value="1"/>
</dbReference>
<evidence type="ECO:0000256" key="9">
    <source>
        <dbReference type="ARBA" id="ARBA00022630"/>
    </source>
</evidence>
<dbReference type="GO" id="GO:0051301">
    <property type="term" value="P:cell division"/>
    <property type="evidence" value="ECO:0007669"/>
    <property type="project" value="UniProtKB-KW"/>
</dbReference>
<dbReference type="NCBIfam" id="NF000755">
    <property type="entry name" value="PRK00046.1"/>
    <property type="match status" value="1"/>
</dbReference>
<dbReference type="HAMAP" id="MF_00037">
    <property type="entry name" value="MurB"/>
    <property type="match status" value="1"/>
</dbReference>
<keyword evidence="10 19" id="KW-0274">FAD</keyword>
<keyword evidence="13 19" id="KW-0573">Peptidoglycan synthesis</keyword>
<keyword evidence="12 19" id="KW-0133">Cell shape</keyword>
<evidence type="ECO:0000256" key="15">
    <source>
        <dbReference type="ARBA" id="ARBA00023306"/>
    </source>
</evidence>
<comment type="function">
    <text evidence="2 19">Cell wall formation.</text>
</comment>
<dbReference type="NCBIfam" id="NF010478">
    <property type="entry name" value="PRK13903.1"/>
    <property type="match status" value="1"/>
</dbReference>
<comment type="cofactor">
    <cofactor evidence="1 19">
        <name>FAD</name>
        <dbReference type="ChEBI" id="CHEBI:57692"/>
    </cofactor>
</comment>
<dbReference type="GO" id="GO:0009252">
    <property type="term" value="P:peptidoglycan biosynthetic process"/>
    <property type="evidence" value="ECO:0007669"/>
    <property type="project" value="UniProtKB-UniRule"/>
</dbReference>
<evidence type="ECO:0000256" key="2">
    <source>
        <dbReference type="ARBA" id="ARBA00003921"/>
    </source>
</evidence>
<dbReference type="PANTHER" id="PTHR21071:SF4">
    <property type="entry name" value="UDP-N-ACETYLENOLPYRUVOYLGLUCOSAMINE REDUCTASE"/>
    <property type="match status" value="1"/>
</dbReference>
<accession>A0A5C7AGL8</accession>
<dbReference type="AlphaFoldDB" id="A0A5C7AGL8"/>
<keyword evidence="22" id="KW-1185">Reference proteome</keyword>
<evidence type="ECO:0000256" key="1">
    <source>
        <dbReference type="ARBA" id="ARBA00001974"/>
    </source>
</evidence>
<keyword evidence="15 19" id="KW-0131">Cell cycle</keyword>
<comment type="caution">
    <text evidence="21">The sequence shown here is derived from an EMBL/GenBank/DDBJ whole genome shotgun (WGS) entry which is preliminary data.</text>
</comment>
<keyword evidence="11 19" id="KW-0521">NADP</keyword>
<dbReference type="EMBL" id="VOSC01000030">
    <property type="protein sequence ID" value="TXE07134.1"/>
    <property type="molecule type" value="Genomic_DNA"/>
</dbReference>
<dbReference type="Gene3D" id="3.30.43.10">
    <property type="entry name" value="Uridine Diphospho-n-acetylenolpyruvylglucosamine Reductase, domain 2"/>
    <property type="match status" value="1"/>
</dbReference>
<dbReference type="UniPathway" id="UPA00219"/>
<evidence type="ECO:0000313" key="22">
    <source>
        <dbReference type="Proteomes" id="UP000321790"/>
    </source>
</evidence>
<dbReference type="Proteomes" id="UP000321790">
    <property type="component" value="Unassembled WGS sequence"/>
</dbReference>
<dbReference type="Pfam" id="PF02873">
    <property type="entry name" value="MurB_C"/>
    <property type="match status" value="1"/>
</dbReference>
<feature type="active site" evidence="19">
    <location>
        <position position="333"/>
    </location>
</feature>